<comment type="caution">
    <text evidence="3">The sequence shown here is derived from an EMBL/GenBank/DDBJ whole genome shotgun (WGS) entry which is preliminary data.</text>
</comment>
<accession>A0A443RJ23</accession>
<dbReference type="STRING" id="1965070.A0A443RJ23"/>
<evidence type="ECO:0000313" key="3">
    <source>
        <dbReference type="EMBL" id="RWS15247.1"/>
    </source>
</evidence>
<dbReference type="OrthoDB" id="10015491at2759"/>
<keyword evidence="4" id="KW-1185">Reference proteome</keyword>
<dbReference type="PANTHER" id="PTHR21261:SF15">
    <property type="entry name" value="BEATEN PATH IIIA, ISOFORM D-RELATED"/>
    <property type="match status" value="1"/>
</dbReference>
<protein>
    <recommendedName>
        <fullName evidence="2">Ig-like domain-containing protein</fullName>
    </recommendedName>
</protein>
<evidence type="ECO:0000313" key="4">
    <source>
        <dbReference type="Proteomes" id="UP000285301"/>
    </source>
</evidence>
<organism evidence="3 4">
    <name type="scientific">Dinothrombium tinctorium</name>
    <dbReference type="NCBI Taxonomy" id="1965070"/>
    <lineage>
        <taxon>Eukaryota</taxon>
        <taxon>Metazoa</taxon>
        <taxon>Ecdysozoa</taxon>
        <taxon>Arthropoda</taxon>
        <taxon>Chelicerata</taxon>
        <taxon>Arachnida</taxon>
        <taxon>Acari</taxon>
        <taxon>Acariformes</taxon>
        <taxon>Trombidiformes</taxon>
        <taxon>Prostigmata</taxon>
        <taxon>Anystina</taxon>
        <taxon>Parasitengona</taxon>
        <taxon>Trombidioidea</taxon>
        <taxon>Trombidiidae</taxon>
        <taxon>Dinothrombium</taxon>
    </lineage>
</organism>
<dbReference type="InterPro" id="IPR013783">
    <property type="entry name" value="Ig-like_fold"/>
</dbReference>
<proteinExistence type="predicted"/>
<dbReference type="InterPro" id="IPR007110">
    <property type="entry name" value="Ig-like_dom"/>
</dbReference>
<dbReference type="PANTHER" id="PTHR21261">
    <property type="entry name" value="BEAT PROTEIN"/>
    <property type="match status" value="1"/>
</dbReference>
<reference evidence="3 4" key="1">
    <citation type="journal article" date="2018" name="Gigascience">
        <title>Genomes of trombidid mites reveal novel predicted allergens and laterally-transferred genes associated with secondary metabolism.</title>
        <authorList>
            <person name="Dong X."/>
            <person name="Chaisiri K."/>
            <person name="Xia D."/>
            <person name="Armstrong S.D."/>
            <person name="Fang Y."/>
            <person name="Donnelly M.J."/>
            <person name="Kadowaki T."/>
            <person name="McGarry J.W."/>
            <person name="Darby A.C."/>
            <person name="Makepeace B.L."/>
        </authorList>
    </citation>
    <scope>NUCLEOTIDE SEQUENCE [LARGE SCALE GENOMIC DNA]</scope>
    <source>
        <strain evidence="3">UoL-WK</strain>
    </source>
</reference>
<name>A0A443RJ23_9ACAR</name>
<keyword evidence="1" id="KW-1133">Transmembrane helix</keyword>
<dbReference type="Proteomes" id="UP000285301">
    <property type="component" value="Unassembled WGS sequence"/>
</dbReference>
<dbReference type="PROSITE" id="PS50835">
    <property type="entry name" value="IG_LIKE"/>
    <property type="match status" value="1"/>
</dbReference>
<keyword evidence="1" id="KW-0472">Membrane</keyword>
<feature type="domain" description="Ig-like" evidence="2">
    <location>
        <begin position="16"/>
        <end position="116"/>
    </location>
</feature>
<feature type="transmembrane region" description="Helical" evidence="1">
    <location>
        <begin position="6"/>
        <end position="24"/>
    </location>
</feature>
<gene>
    <name evidence="3" type="ORF">B4U79_13477</name>
</gene>
<dbReference type="AlphaFoldDB" id="A0A443RJ23"/>
<sequence length="131" mass="14990">MHTRLIWLLFAQGIYPLLVYHLLVPKNASEGDTIELVCDYDLGKDSLYVFKMYKDNTEFYRYIPLSVEKKQEFPLEGINLQLAKCTENSITLSKISNATTGNFTCEVSVEESFETAPMVKELIVRSKNLIA</sequence>
<evidence type="ECO:0000259" key="2">
    <source>
        <dbReference type="PROSITE" id="PS50835"/>
    </source>
</evidence>
<evidence type="ECO:0000256" key="1">
    <source>
        <dbReference type="SAM" id="Phobius"/>
    </source>
</evidence>
<keyword evidence="1" id="KW-0812">Transmembrane</keyword>
<dbReference type="EMBL" id="NCKU01000508">
    <property type="protein sequence ID" value="RWS15247.1"/>
    <property type="molecule type" value="Genomic_DNA"/>
</dbReference>
<dbReference type="Gene3D" id="2.60.40.10">
    <property type="entry name" value="Immunoglobulins"/>
    <property type="match status" value="1"/>
</dbReference>